<evidence type="ECO:0000313" key="10">
    <source>
        <dbReference type="Proteomes" id="UP000663860"/>
    </source>
</evidence>
<dbReference type="GO" id="GO:0006584">
    <property type="term" value="P:catecholamine metabolic process"/>
    <property type="evidence" value="ECO:0007669"/>
    <property type="project" value="UniProtKB-KW"/>
</dbReference>
<evidence type="ECO:0000256" key="3">
    <source>
        <dbReference type="ARBA" id="ARBA00022679"/>
    </source>
</evidence>
<dbReference type="Proteomes" id="UP000663868">
    <property type="component" value="Unassembled WGS sequence"/>
</dbReference>
<name>A0A813YV63_9BILA</name>
<dbReference type="GO" id="GO:0032259">
    <property type="term" value="P:methylation"/>
    <property type="evidence" value="ECO:0007669"/>
    <property type="project" value="UniProtKB-KW"/>
</dbReference>
<sequence length="230" mass="26324">MENMQITEDFTKEKIQTMLNSRSQLRDYVLQNSNRGDIQNIIDTIDKFGWTKQWLMNIGDQKGKILDEAIQTRKPKTVLELGTFLGYSALRMISLLPKDALLISIDSNTESAEIARSIFEYAGVTDRIKTIVDDTNNVIPHLNKDFNVDSFDLIFIDHFKDVYLRDFKILEDVGLIKSGTMIVADNVICPGAPDYLEYVQNNPNYSTTLRESTLEYNDKLRDAVAISVRK</sequence>
<dbReference type="PANTHER" id="PTHR43836:SF2">
    <property type="entry name" value="CATECHOL O-METHYLTRANSFERASE 1-RELATED"/>
    <property type="match status" value="1"/>
</dbReference>
<dbReference type="Gene3D" id="3.40.50.150">
    <property type="entry name" value="Vaccinia Virus protein VP39"/>
    <property type="match status" value="1"/>
</dbReference>
<dbReference type="EMBL" id="CAJOBB010000157">
    <property type="protein sequence ID" value="CAF3589509.1"/>
    <property type="molecule type" value="Genomic_DNA"/>
</dbReference>
<dbReference type="Pfam" id="PF01596">
    <property type="entry name" value="Methyltransf_3"/>
    <property type="match status" value="1"/>
</dbReference>
<dbReference type="InterPro" id="IPR029063">
    <property type="entry name" value="SAM-dependent_MTases_sf"/>
</dbReference>
<evidence type="ECO:0000256" key="1">
    <source>
        <dbReference type="ARBA" id="ARBA00012880"/>
    </source>
</evidence>
<evidence type="ECO:0000256" key="5">
    <source>
        <dbReference type="ARBA" id="ARBA00022867"/>
    </source>
</evidence>
<dbReference type="CDD" id="cd02440">
    <property type="entry name" value="AdoMet_MTases"/>
    <property type="match status" value="1"/>
</dbReference>
<evidence type="ECO:0000256" key="6">
    <source>
        <dbReference type="ARBA" id="ARBA00022939"/>
    </source>
</evidence>
<gene>
    <name evidence="8" type="ORF">IZO911_LOCUS11676</name>
    <name evidence="9" type="ORF">KXQ929_LOCUS4547</name>
</gene>
<protein>
    <recommendedName>
        <fullName evidence="1">catechol O-methyltransferase</fullName>
        <ecNumber evidence="1">2.1.1.6</ecNumber>
    </recommendedName>
</protein>
<proteinExistence type="inferred from homology"/>
<dbReference type="InterPro" id="IPR002935">
    <property type="entry name" value="SAM_O-MeTrfase"/>
</dbReference>
<keyword evidence="5" id="KW-0531">Neurotransmitter degradation</keyword>
<evidence type="ECO:0000313" key="9">
    <source>
        <dbReference type="EMBL" id="CAF3589509.1"/>
    </source>
</evidence>
<keyword evidence="6" id="KW-0128">Catecholamine metabolism</keyword>
<dbReference type="EC" id="2.1.1.6" evidence="1"/>
<reference evidence="8" key="1">
    <citation type="submission" date="2021-02" db="EMBL/GenBank/DDBJ databases">
        <authorList>
            <person name="Nowell W R."/>
        </authorList>
    </citation>
    <scope>NUCLEOTIDE SEQUENCE</scope>
</reference>
<dbReference type="GO" id="GO:0016206">
    <property type="term" value="F:catechol O-methyltransferase activity"/>
    <property type="evidence" value="ECO:0007669"/>
    <property type="project" value="UniProtKB-EC"/>
</dbReference>
<keyword evidence="3" id="KW-0808">Transferase</keyword>
<keyword evidence="2" id="KW-0489">Methyltransferase</keyword>
<evidence type="ECO:0000313" key="8">
    <source>
        <dbReference type="EMBL" id="CAF0890194.1"/>
    </source>
</evidence>
<dbReference type="FunFam" id="3.40.50.150:FF:000054">
    <property type="entry name" value="Catechol O-methyltransferase"/>
    <property type="match status" value="1"/>
</dbReference>
<dbReference type="AlphaFoldDB" id="A0A813YV63"/>
<dbReference type="EMBL" id="CAJNOE010000088">
    <property type="protein sequence ID" value="CAF0890194.1"/>
    <property type="molecule type" value="Genomic_DNA"/>
</dbReference>
<dbReference type="Proteomes" id="UP000663860">
    <property type="component" value="Unassembled WGS sequence"/>
</dbReference>
<organism evidence="8 10">
    <name type="scientific">Adineta steineri</name>
    <dbReference type="NCBI Taxonomy" id="433720"/>
    <lineage>
        <taxon>Eukaryota</taxon>
        <taxon>Metazoa</taxon>
        <taxon>Spiralia</taxon>
        <taxon>Gnathifera</taxon>
        <taxon>Rotifera</taxon>
        <taxon>Eurotatoria</taxon>
        <taxon>Bdelloidea</taxon>
        <taxon>Adinetida</taxon>
        <taxon>Adinetidae</taxon>
        <taxon>Adineta</taxon>
    </lineage>
</organism>
<evidence type="ECO:0000256" key="2">
    <source>
        <dbReference type="ARBA" id="ARBA00022603"/>
    </source>
</evidence>
<comment type="similarity">
    <text evidence="7">Belongs to the class I-like SAM-binding methyltransferase superfamily. Cation-dependent O-methyltransferase family.</text>
</comment>
<dbReference type="PROSITE" id="PS51682">
    <property type="entry name" value="SAM_OMT_I"/>
    <property type="match status" value="1"/>
</dbReference>
<evidence type="ECO:0000256" key="7">
    <source>
        <dbReference type="ARBA" id="ARBA00023453"/>
    </source>
</evidence>
<dbReference type="PANTHER" id="PTHR43836">
    <property type="entry name" value="CATECHOL O-METHYLTRANSFERASE 1-RELATED"/>
    <property type="match status" value="1"/>
</dbReference>
<keyword evidence="4" id="KW-0949">S-adenosyl-L-methionine</keyword>
<dbReference type="SUPFAM" id="SSF53335">
    <property type="entry name" value="S-adenosyl-L-methionine-dependent methyltransferases"/>
    <property type="match status" value="1"/>
</dbReference>
<evidence type="ECO:0000256" key="4">
    <source>
        <dbReference type="ARBA" id="ARBA00022691"/>
    </source>
</evidence>
<comment type="caution">
    <text evidence="8">The sequence shown here is derived from an EMBL/GenBank/DDBJ whole genome shotgun (WGS) entry which is preliminary data.</text>
</comment>
<accession>A0A813YV63</accession>